<protein>
    <submittedName>
        <fullName evidence="2">Uncharacterized protein</fullName>
    </submittedName>
</protein>
<name>A0A1L3ZB96_RHILE</name>
<dbReference type="AlphaFoldDB" id="A0A1L3ZB96"/>
<dbReference type="EMBL" id="CP018228">
    <property type="protein sequence ID" value="API52852.1"/>
    <property type="molecule type" value="Genomic_DNA"/>
</dbReference>
<organism evidence="2 3">
    <name type="scientific">Rhizobium leguminosarum</name>
    <dbReference type="NCBI Taxonomy" id="384"/>
    <lineage>
        <taxon>Bacteria</taxon>
        <taxon>Pseudomonadati</taxon>
        <taxon>Pseudomonadota</taxon>
        <taxon>Alphaproteobacteria</taxon>
        <taxon>Hyphomicrobiales</taxon>
        <taxon>Rhizobiaceae</taxon>
        <taxon>Rhizobium/Agrobacterium group</taxon>
        <taxon>Rhizobium</taxon>
    </lineage>
</organism>
<feature type="region of interest" description="Disordered" evidence="1">
    <location>
        <begin position="211"/>
        <end position="232"/>
    </location>
</feature>
<evidence type="ECO:0000256" key="1">
    <source>
        <dbReference type="SAM" id="MobiDB-lite"/>
    </source>
</evidence>
<sequence length="232" mass="25226">MPDYTTYVSQLENMIVMDPTDADFPTIIPAIINYAEMRIYRELDLISTITRDASVTMTAGNPNISLPTTFVVIQGVNILPAGASSVTGARTPLAPVSKEVVYALWGDPAATGVPSMYAMVDQWSALIGPSPDAAYVVESYGTTRPNPLSASNPNTFLTTYLYDLFLAASMVFASGWMRNFGAQASDPQMSSSWENQYQTLKASANIEELRKKSWSDSWTAFSPTPLAQPPRG</sequence>
<evidence type="ECO:0000313" key="3">
    <source>
        <dbReference type="Proteomes" id="UP000183050"/>
    </source>
</evidence>
<dbReference type="Pfam" id="PF24175">
    <property type="entry name" value="SU10_adaptor"/>
    <property type="match status" value="1"/>
</dbReference>
<dbReference type="Proteomes" id="UP000183050">
    <property type="component" value="Chromosome"/>
</dbReference>
<accession>A0A1L3ZB96</accession>
<gene>
    <name evidence="2" type="ORF">BMW22_15615</name>
</gene>
<evidence type="ECO:0000313" key="2">
    <source>
        <dbReference type="EMBL" id="API52852.1"/>
    </source>
</evidence>
<proteinExistence type="predicted"/>
<dbReference type="InterPro" id="IPR056209">
    <property type="entry name" value="SU10_adaptor"/>
</dbReference>
<dbReference type="RefSeq" id="WP_072639298.1">
    <property type="nucleotide sequence ID" value="NZ_CP018228.1"/>
</dbReference>
<reference evidence="2 3" key="1">
    <citation type="submission" date="2016-11" db="EMBL/GenBank/DDBJ databases">
        <title>Rhizobium leguminosarum bv. viciae strain Vaf12 isolated from Vavilovia formosa root nodules from Russia, Dagestan.</title>
        <authorList>
            <person name="Kimeklis A."/>
        </authorList>
    </citation>
    <scope>NUCLEOTIDE SEQUENCE [LARGE SCALE GENOMIC DNA]</scope>
    <source>
        <strain evidence="2 3">Vaf-108</strain>
    </source>
</reference>